<feature type="transmembrane region" description="Helical" evidence="6">
    <location>
        <begin position="143"/>
        <end position="164"/>
    </location>
</feature>
<dbReference type="InterPro" id="IPR020846">
    <property type="entry name" value="MFS_dom"/>
</dbReference>
<dbReference type="EMBL" id="BMIF01000001">
    <property type="protein sequence ID" value="GGA51267.1"/>
    <property type="molecule type" value="Genomic_DNA"/>
</dbReference>
<dbReference type="PANTHER" id="PTHR43124:SF8">
    <property type="entry name" value="INNER MEMBRANE TRANSPORT PROTEIN YDHP"/>
    <property type="match status" value="1"/>
</dbReference>
<reference evidence="8" key="1">
    <citation type="journal article" date="2014" name="Int. J. Syst. Evol. Microbiol.">
        <title>Complete genome sequence of Corynebacterium casei LMG S-19264T (=DSM 44701T), isolated from a smear-ripened cheese.</title>
        <authorList>
            <consortium name="US DOE Joint Genome Institute (JGI-PGF)"/>
            <person name="Walter F."/>
            <person name="Albersmeier A."/>
            <person name="Kalinowski J."/>
            <person name="Ruckert C."/>
        </authorList>
    </citation>
    <scope>NUCLEOTIDE SEQUENCE</scope>
    <source>
        <strain evidence="8">CGMCC 1.15320</strain>
    </source>
</reference>
<dbReference type="InterPro" id="IPR011701">
    <property type="entry name" value="MFS"/>
</dbReference>
<keyword evidence="9" id="KW-1185">Reference proteome</keyword>
<dbReference type="AlphaFoldDB" id="A0A916RC05"/>
<feature type="transmembrane region" description="Helical" evidence="6">
    <location>
        <begin position="20"/>
        <end position="40"/>
    </location>
</feature>
<dbReference type="InterPro" id="IPR050189">
    <property type="entry name" value="MFS_Efflux_Transporters"/>
</dbReference>
<evidence type="ECO:0000256" key="5">
    <source>
        <dbReference type="ARBA" id="ARBA00023136"/>
    </source>
</evidence>
<feature type="domain" description="Major facilitator superfamily (MFS) profile" evidence="7">
    <location>
        <begin position="18"/>
        <end position="393"/>
    </location>
</feature>
<accession>A0A916RC05</accession>
<evidence type="ECO:0000313" key="8">
    <source>
        <dbReference type="EMBL" id="GGA51267.1"/>
    </source>
</evidence>
<dbReference type="PROSITE" id="PS50850">
    <property type="entry name" value="MFS"/>
    <property type="match status" value="1"/>
</dbReference>
<dbReference type="GO" id="GO:0022857">
    <property type="term" value="F:transmembrane transporter activity"/>
    <property type="evidence" value="ECO:0007669"/>
    <property type="project" value="InterPro"/>
</dbReference>
<comment type="subcellular location">
    <subcellularLocation>
        <location evidence="1">Cell membrane</location>
        <topology evidence="1">Multi-pass membrane protein</topology>
    </subcellularLocation>
</comment>
<evidence type="ECO:0000256" key="1">
    <source>
        <dbReference type="ARBA" id="ARBA00004651"/>
    </source>
</evidence>
<dbReference type="SUPFAM" id="SSF103473">
    <property type="entry name" value="MFS general substrate transporter"/>
    <property type="match status" value="1"/>
</dbReference>
<feature type="transmembrane region" description="Helical" evidence="6">
    <location>
        <begin position="276"/>
        <end position="297"/>
    </location>
</feature>
<dbReference type="CDD" id="cd17324">
    <property type="entry name" value="MFS_NepI_like"/>
    <property type="match status" value="1"/>
</dbReference>
<feature type="transmembrane region" description="Helical" evidence="6">
    <location>
        <begin position="249"/>
        <end position="269"/>
    </location>
</feature>
<feature type="transmembrane region" description="Helical" evidence="6">
    <location>
        <begin position="334"/>
        <end position="356"/>
    </location>
</feature>
<evidence type="ECO:0000256" key="3">
    <source>
        <dbReference type="ARBA" id="ARBA00022692"/>
    </source>
</evidence>
<feature type="transmembrane region" description="Helical" evidence="6">
    <location>
        <begin position="303"/>
        <end position="322"/>
    </location>
</feature>
<feature type="transmembrane region" description="Helical" evidence="6">
    <location>
        <begin position="217"/>
        <end position="237"/>
    </location>
</feature>
<evidence type="ECO:0000313" key="9">
    <source>
        <dbReference type="Proteomes" id="UP000636264"/>
    </source>
</evidence>
<dbReference type="GO" id="GO:0005886">
    <property type="term" value="C:plasma membrane"/>
    <property type="evidence" value="ECO:0007669"/>
    <property type="project" value="UniProtKB-SubCell"/>
</dbReference>
<feature type="transmembrane region" description="Helical" evidence="6">
    <location>
        <begin position="60"/>
        <end position="77"/>
    </location>
</feature>
<sequence>MEKQAQALDQEKASNTLPIAVLAFCAFAVTTAEFVISGILPEVAQDLGVTISSAGQLVTAYAIGMILGGPVLTILTARLDRKRLMVGLPAVFIAGNCLAALSPNYLVLLGARFLSGLAVATFFALAIVAAASLAAVGKQASAIAQVALGFNLAMILGAPLGTLLGQQFGWRITFVAIASMAIVGALLLIWLVRISVPPATGPVLKELRVVKLPDFQLAVLLTAIGNAGALMFFVYLAPILVTESGFTPAAVPILLMAYGLGAAIGNIVGGRLSDRALFPSLIGLLILLAAVLGTFSLAAGNQLAAVFLVGVTGALAFSVIPGMQTAVLMAAQGAPALGVALNASTFQIAAATAAWLGGSLIEQKWGLLSLPMIGGGITLLGAGLAVVLLLRTTAGRRE</sequence>
<dbReference type="Proteomes" id="UP000636264">
    <property type="component" value="Unassembled WGS sequence"/>
</dbReference>
<comment type="caution">
    <text evidence="8">The sequence shown here is derived from an EMBL/GenBank/DDBJ whole genome shotgun (WGS) entry which is preliminary data.</text>
</comment>
<feature type="transmembrane region" description="Helical" evidence="6">
    <location>
        <begin position="113"/>
        <end position="136"/>
    </location>
</feature>
<evidence type="ECO:0000259" key="7">
    <source>
        <dbReference type="PROSITE" id="PS50850"/>
    </source>
</evidence>
<dbReference type="PANTHER" id="PTHR43124">
    <property type="entry name" value="PURINE EFFLUX PUMP PBUE"/>
    <property type="match status" value="1"/>
</dbReference>
<evidence type="ECO:0000256" key="2">
    <source>
        <dbReference type="ARBA" id="ARBA00022475"/>
    </source>
</evidence>
<dbReference type="Gene3D" id="1.20.1250.20">
    <property type="entry name" value="MFS general substrate transporter like domains"/>
    <property type="match status" value="2"/>
</dbReference>
<dbReference type="Pfam" id="PF07690">
    <property type="entry name" value="MFS_1"/>
    <property type="match status" value="1"/>
</dbReference>
<reference evidence="8" key="2">
    <citation type="submission" date="2020-09" db="EMBL/GenBank/DDBJ databases">
        <authorList>
            <person name="Sun Q."/>
            <person name="Zhou Y."/>
        </authorList>
    </citation>
    <scope>NUCLEOTIDE SEQUENCE</scope>
    <source>
        <strain evidence="8">CGMCC 1.15320</strain>
    </source>
</reference>
<dbReference type="InterPro" id="IPR036259">
    <property type="entry name" value="MFS_trans_sf"/>
</dbReference>
<protein>
    <submittedName>
        <fullName evidence="8">MFS transporter</fullName>
    </submittedName>
</protein>
<evidence type="ECO:0000256" key="6">
    <source>
        <dbReference type="SAM" id="Phobius"/>
    </source>
</evidence>
<feature type="transmembrane region" description="Helical" evidence="6">
    <location>
        <begin position="84"/>
        <end position="101"/>
    </location>
</feature>
<keyword evidence="4 6" id="KW-1133">Transmembrane helix</keyword>
<gene>
    <name evidence="8" type="ORF">GCM10011385_00660</name>
</gene>
<evidence type="ECO:0000256" key="4">
    <source>
        <dbReference type="ARBA" id="ARBA00022989"/>
    </source>
</evidence>
<dbReference type="RefSeq" id="WP_188718948.1">
    <property type="nucleotide sequence ID" value="NZ_BMIF01000001.1"/>
</dbReference>
<name>A0A916RC05_9HYPH</name>
<feature type="transmembrane region" description="Helical" evidence="6">
    <location>
        <begin position="170"/>
        <end position="196"/>
    </location>
</feature>
<organism evidence="8 9">
    <name type="scientific">Nitratireductor aestuarii</name>
    <dbReference type="NCBI Taxonomy" id="1735103"/>
    <lineage>
        <taxon>Bacteria</taxon>
        <taxon>Pseudomonadati</taxon>
        <taxon>Pseudomonadota</taxon>
        <taxon>Alphaproteobacteria</taxon>
        <taxon>Hyphomicrobiales</taxon>
        <taxon>Phyllobacteriaceae</taxon>
        <taxon>Nitratireductor</taxon>
    </lineage>
</organism>
<feature type="transmembrane region" description="Helical" evidence="6">
    <location>
        <begin position="368"/>
        <end position="390"/>
    </location>
</feature>
<keyword evidence="3 6" id="KW-0812">Transmembrane</keyword>
<proteinExistence type="predicted"/>
<keyword evidence="5 6" id="KW-0472">Membrane</keyword>
<keyword evidence="2" id="KW-1003">Cell membrane</keyword>